<accession>A0ABW1XD66</accession>
<dbReference type="InterPro" id="IPR048000">
    <property type="entry name" value="TnsA-like"/>
</dbReference>
<gene>
    <name evidence="1" type="ORF">ACFP71_10220</name>
</gene>
<evidence type="ECO:0000313" key="1">
    <source>
        <dbReference type="EMBL" id="MFC6425206.1"/>
    </source>
</evidence>
<dbReference type="EMBL" id="JBHSTM010000005">
    <property type="protein sequence ID" value="MFC6425206.1"/>
    <property type="molecule type" value="Genomic_DNA"/>
</dbReference>
<organism evidence="1 2">
    <name type="scientific">Oerskovia paurometabola</name>
    <dbReference type="NCBI Taxonomy" id="162170"/>
    <lineage>
        <taxon>Bacteria</taxon>
        <taxon>Bacillati</taxon>
        <taxon>Actinomycetota</taxon>
        <taxon>Actinomycetes</taxon>
        <taxon>Micrococcales</taxon>
        <taxon>Cellulomonadaceae</taxon>
        <taxon>Oerskovia</taxon>
    </lineage>
</organism>
<name>A0ABW1XD66_9CELL</name>
<protein>
    <submittedName>
        <fullName evidence="1">TnsA-like heteromeric transposase endonuclease subunit</fullName>
    </submittedName>
</protein>
<proteinExistence type="predicted"/>
<comment type="caution">
    <text evidence="1">The sequence shown here is derived from an EMBL/GenBank/DDBJ whole genome shotgun (WGS) entry which is preliminary data.</text>
</comment>
<evidence type="ECO:0000313" key="2">
    <source>
        <dbReference type="Proteomes" id="UP001596305"/>
    </source>
</evidence>
<dbReference type="RefSeq" id="WP_204809963.1">
    <property type="nucleotide sequence ID" value="NZ_BAAAIY010000002.1"/>
</dbReference>
<keyword evidence="2" id="KW-1185">Reference proteome</keyword>
<dbReference type="NCBIfam" id="NF033179">
    <property type="entry name" value="TnsA_like_Actin"/>
    <property type="match status" value="1"/>
</dbReference>
<reference evidence="2" key="1">
    <citation type="journal article" date="2019" name="Int. J. Syst. Evol. Microbiol.">
        <title>The Global Catalogue of Microorganisms (GCM) 10K type strain sequencing project: providing services to taxonomists for standard genome sequencing and annotation.</title>
        <authorList>
            <consortium name="The Broad Institute Genomics Platform"/>
            <consortium name="The Broad Institute Genome Sequencing Center for Infectious Disease"/>
            <person name="Wu L."/>
            <person name="Ma J."/>
        </authorList>
    </citation>
    <scope>NUCLEOTIDE SEQUENCE [LARGE SCALE GENOMIC DNA]</scope>
    <source>
        <strain evidence="2">CCUG 47105</strain>
    </source>
</reference>
<sequence length="242" mass="27355">MPVGTGSTRVTYVTDVGDEVTADISRVDARRIAEGIPVRDFPVYVGRRNYSGFFWSSTMRRHVVYESLLELSWLWLADFDPRVLRIAAQPMVLRGHDVARMRNRIPDFISVMRDGTIRVIDVKPSAMLAKTEVKASLSWTGGVVRDRGWDYEVWTGPEPTMLRNVRWLSAARPPHVSSTLDLPTTSRQVADGCTFEVLERRLSAAGRPAPRMEILGALWQGDLRCDLSQVLDSRTWLEPAVE</sequence>
<dbReference type="Proteomes" id="UP001596305">
    <property type="component" value="Unassembled WGS sequence"/>
</dbReference>